<feature type="domain" description="DnaJ homologue subfamily C member 28 conserved" evidence="2">
    <location>
        <begin position="199"/>
        <end position="268"/>
    </location>
</feature>
<gene>
    <name evidence="3" type="ORF">L211DRAFT_786961</name>
</gene>
<feature type="region of interest" description="Disordered" evidence="1">
    <location>
        <begin position="309"/>
        <end position="334"/>
    </location>
</feature>
<sequence>MAGGGNAVPQAREEQSALSRRLAEFTEEALNENPRFMKAAVASGEFDFNAELKQKLQDRIACADFKSANAQALSVENLPAYAGKGTRDIAIAKPWAGEESHEDAVLRMLVDAHKPLRGDLARRPKTSSVGANIDLRPTPKVNRNPPLRLAYARDVSNEYALAKGLGLSDEERQQQSSVFRERFTLAGRPVASIQALTSLADQRIEEARARGQFKNLPRGKPLERDHNADSPFVNTTEYFLNRIIKKQEIVPPWIEKQQDLIRARDLFRTRLRVEWKRHAARVIASQGGSLEEQVARAERYAAVEKAIQAPAETARGSPEDAKAPPTLSSSEPFRDSNWLKTERSYHALAVENLNNLTRSYNLLAPELAKKPYFSLERELNACYLDVAPQLAQELINRSRKAKEVSSYGVGGSGGLWEKVAGSGVRVYDEQKPSYGFKEFWRDLFPRKAPA</sequence>
<dbReference type="PANTHER" id="PTHR39394">
    <property type="entry name" value="YALI0E31793P"/>
    <property type="match status" value="1"/>
</dbReference>
<dbReference type="Proteomes" id="UP000267821">
    <property type="component" value="Unassembled WGS sequence"/>
</dbReference>
<accession>A0A3N4LK97</accession>
<dbReference type="PANTHER" id="PTHR39394:SF1">
    <property type="entry name" value="DNAJ HOMOLOGUE SUBFAMILY C MEMBER 28 CONSERVED DOMAIN-CONTAINING PROTEIN"/>
    <property type="match status" value="1"/>
</dbReference>
<dbReference type="EMBL" id="ML121547">
    <property type="protein sequence ID" value="RPB23327.1"/>
    <property type="molecule type" value="Genomic_DNA"/>
</dbReference>
<evidence type="ECO:0000313" key="4">
    <source>
        <dbReference type="Proteomes" id="UP000267821"/>
    </source>
</evidence>
<dbReference type="OrthoDB" id="1922282at2759"/>
<organism evidence="3 4">
    <name type="scientific">Terfezia boudieri ATCC MYA-4762</name>
    <dbReference type="NCBI Taxonomy" id="1051890"/>
    <lineage>
        <taxon>Eukaryota</taxon>
        <taxon>Fungi</taxon>
        <taxon>Dikarya</taxon>
        <taxon>Ascomycota</taxon>
        <taxon>Pezizomycotina</taxon>
        <taxon>Pezizomycetes</taxon>
        <taxon>Pezizales</taxon>
        <taxon>Pezizaceae</taxon>
        <taxon>Terfezia</taxon>
    </lineage>
</organism>
<dbReference type="InParanoid" id="A0A3N4LK97"/>
<proteinExistence type="predicted"/>
<evidence type="ECO:0000256" key="1">
    <source>
        <dbReference type="SAM" id="MobiDB-lite"/>
    </source>
</evidence>
<name>A0A3N4LK97_9PEZI</name>
<keyword evidence="4" id="KW-1185">Reference proteome</keyword>
<protein>
    <recommendedName>
        <fullName evidence="2">DnaJ homologue subfamily C member 28 conserved domain-containing protein</fullName>
    </recommendedName>
</protein>
<reference evidence="3 4" key="1">
    <citation type="journal article" date="2018" name="Nat. Ecol. Evol.">
        <title>Pezizomycetes genomes reveal the molecular basis of ectomycorrhizal truffle lifestyle.</title>
        <authorList>
            <person name="Murat C."/>
            <person name="Payen T."/>
            <person name="Noel B."/>
            <person name="Kuo A."/>
            <person name="Morin E."/>
            <person name="Chen J."/>
            <person name="Kohler A."/>
            <person name="Krizsan K."/>
            <person name="Balestrini R."/>
            <person name="Da Silva C."/>
            <person name="Montanini B."/>
            <person name="Hainaut M."/>
            <person name="Levati E."/>
            <person name="Barry K.W."/>
            <person name="Belfiori B."/>
            <person name="Cichocki N."/>
            <person name="Clum A."/>
            <person name="Dockter R.B."/>
            <person name="Fauchery L."/>
            <person name="Guy J."/>
            <person name="Iotti M."/>
            <person name="Le Tacon F."/>
            <person name="Lindquist E.A."/>
            <person name="Lipzen A."/>
            <person name="Malagnac F."/>
            <person name="Mello A."/>
            <person name="Molinier V."/>
            <person name="Miyauchi S."/>
            <person name="Poulain J."/>
            <person name="Riccioni C."/>
            <person name="Rubini A."/>
            <person name="Sitrit Y."/>
            <person name="Splivallo R."/>
            <person name="Traeger S."/>
            <person name="Wang M."/>
            <person name="Zifcakova L."/>
            <person name="Wipf D."/>
            <person name="Zambonelli A."/>
            <person name="Paolocci F."/>
            <person name="Nowrousian M."/>
            <person name="Ottonello S."/>
            <person name="Baldrian P."/>
            <person name="Spatafora J.W."/>
            <person name="Henrissat B."/>
            <person name="Nagy L.G."/>
            <person name="Aury J.M."/>
            <person name="Wincker P."/>
            <person name="Grigoriev I.V."/>
            <person name="Bonfante P."/>
            <person name="Martin F.M."/>
        </authorList>
    </citation>
    <scope>NUCLEOTIDE SEQUENCE [LARGE SCALE GENOMIC DNA]</scope>
    <source>
        <strain evidence="3 4">ATCC MYA-4762</strain>
    </source>
</reference>
<evidence type="ECO:0000313" key="3">
    <source>
        <dbReference type="EMBL" id="RPB23327.1"/>
    </source>
</evidence>
<dbReference type="STRING" id="1051890.A0A3N4LK97"/>
<evidence type="ECO:0000259" key="2">
    <source>
        <dbReference type="Pfam" id="PF09350"/>
    </source>
</evidence>
<dbReference type="InterPro" id="IPR018961">
    <property type="entry name" value="DnaJ_homolog_subfam-C_membr-28"/>
</dbReference>
<dbReference type="AlphaFoldDB" id="A0A3N4LK97"/>
<dbReference type="Pfam" id="PF09350">
    <property type="entry name" value="DJC28_CD"/>
    <property type="match status" value="1"/>
</dbReference>